<dbReference type="GO" id="GO:0022857">
    <property type="term" value="F:transmembrane transporter activity"/>
    <property type="evidence" value="ECO:0007669"/>
    <property type="project" value="InterPro"/>
</dbReference>
<feature type="domain" description="ABC transmembrane type-1" evidence="10">
    <location>
        <begin position="27"/>
        <end position="228"/>
    </location>
</feature>
<comment type="caution">
    <text evidence="11">The sequence shown here is derived from an EMBL/GenBank/DDBJ whole genome shotgun (WGS) entry which is preliminary data.</text>
</comment>
<dbReference type="InterPro" id="IPR000515">
    <property type="entry name" value="MetI-like"/>
</dbReference>
<evidence type="ECO:0000256" key="1">
    <source>
        <dbReference type="ARBA" id="ARBA00004429"/>
    </source>
</evidence>
<evidence type="ECO:0000256" key="2">
    <source>
        <dbReference type="ARBA" id="ARBA00010072"/>
    </source>
</evidence>
<dbReference type="GO" id="GO:0043190">
    <property type="term" value="C:ATP-binding cassette (ABC) transporter complex"/>
    <property type="evidence" value="ECO:0007669"/>
    <property type="project" value="InterPro"/>
</dbReference>
<dbReference type="InterPro" id="IPR043429">
    <property type="entry name" value="ArtM/GltK/GlnP/TcyL/YhdX-like"/>
</dbReference>
<evidence type="ECO:0000256" key="8">
    <source>
        <dbReference type="ARBA" id="ARBA00023136"/>
    </source>
</evidence>
<dbReference type="PANTHER" id="PTHR30614:SF0">
    <property type="entry name" value="L-CYSTINE TRANSPORT SYSTEM PERMEASE PROTEIN TCYL"/>
    <property type="match status" value="1"/>
</dbReference>
<keyword evidence="3 9" id="KW-0813">Transport</keyword>
<dbReference type="PANTHER" id="PTHR30614">
    <property type="entry name" value="MEMBRANE COMPONENT OF AMINO ACID ABC TRANSPORTER"/>
    <property type="match status" value="1"/>
</dbReference>
<evidence type="ECO:0000313" key="11">
    <source>
        <dbReference type="EMBL" id="PRH86458.1"/>
    </source>
</evidence>
<accession>A0A2S9QAT5</accession>
<protein>
    <submittedName>
        <fullName evidence="11">Nickel permease</fullName>
    </submittedName>
</protein>
<dbReference type="GO" id="GO:0006865">
    <property type="term" value="P:amino acid transport"/>
    <property type="evidence" value="ECO:0007669"/>
    <property type="project" value="UniProtKB-KW"/>
</dbReference>
<sequence>MSADLASWFFENFGWIGKYWPAILSGFFTTLKLLFFSLLFGFPLAVLVGFGRVSKNRLVYAIASSFVSVIRGTPLLVQMFVYYQGLGSLFPAIPGIRQSFIWPVLKDGYYYVIFALVLSVGGYVGEVVRGALLSVPRGELEAARAYGFRGFALVRRIWLPRAMQAMMPTFAGETVLCLKSTALAYLVSVQDLLGQINIIRSREAITYTPLLVVAIGYLITTLVIEAVYRRLEAGFAKTVKPH</sequence>
<comment type="subcellular location">
    <subcellularLocation>
        <location evidence="1">Cell inner membrane</location>
        <topology evidence="1">Multi-pass membrane protein</topology>
    </subcellularLocation>
    <subcellularLocation>
        <location evidence="9">Cell membrane</location>
        <topology evidence="9">Multi-pass membrane protein</topology>
    </subcellularLocation>
</comment>
<dbReference type="SUPFAM" id="SSF161098">
    <property type="entry name" value="MetI-like"/>
    <property type="match status" value="1"/>
</dbReference>
<keyword evidence="5 9" id="KW-0812">Transmembrane</keyword>
<keyword evidence="12" id="KW-1185">Reference proteome</keyword>
<evidence type="ECO:0000256" key="5">
    <source>
        <dbReference type="ARBA" id="ARBA00022692"/>
    </source>
</evidence>
<dbReference type="Pfam" id="PF00528">
    <property type="entry name" value="BPD_transp_1"/>
    <property type="match status" value="1"/>
</dbReference>
<feature type="transmembrane region" description="Helical" evidence="9">
    <location>
        <begin position="207"/>
        <end position="228"/>
    </location>
</feature>
<keyword evidence="8 9" id="KW-0472">Membrane</keyword>
<evidence type="ECO:0000256" key="7">
    <source>
        <dbReference type="ARBA" id="ARBA00022989"/>
    </source>
</evidence>
<comment type="similarity">
    <text evidence="2">Belongs to the binding-protein-dependent transport system permease family. HisMQ subfamily.</text>
</comment>
<dbReference type="InterPro" id="IPR035906">
    <property type="entry name" value="MetI-like_sf"/>
</dbReference>
<gene>
    <name evidence="11" type="ORF">C5L14_14025</name>
</gene>
<evidence type="ECO:0000256" key="6">
    <source>
        <dbReference type="ARBA" id="ARBA00022970"/>
    </source>
</evidence>
<evidence type="ECO:0000256" key="4">
    <source>
        <dbReference type="ARBA" id="ARBA00022475"/>
    </source>
</evidence>
<feature type="transmembrane region" description="Helical" evidence="9">
    <location>
        <begin position="58"/>
        <end position="81"/>
    </location>
</feature>
<feature type="transmembrane region" description="Helical" evidence="9">
    <location>
        <begin position="108"/>
        <end position="128"/>
    </location>
</feature>
<feature type="transmembrane region" description="Helical" evidence="9">
    <location>
        <begin position="20"/>
        <end position="46"/>
    </location>
</feature>
<name>A0A2S9QAT5_9HYPH</name>
<dbReference type="AlphaFoldDB" id="A0A2S9QAT5"/>
<dbReference type="EMBL" id="PUEJ01000005">
    <property type="protein sequence ID" value="PRH86458.1"/>
    <property type="molecule type" value="Genomic_DNA"/>
</dbReference>
<reference evidence="11 12" key="1">
    <citation type="submission" date="2018-02" db="EMBL/GenBank/DDBJ databases">
        <title>Whole genome sequencing of endophytic bacterium.</title>
        <authorList>
            <person name="Eedara R."/>
            <person name="Podile A.R."/>
        </authorList>
    </citation>
    <scope>NUCLEOTIDE SEQUENCE [LARGE SCALE GENOMIC DNA]</scope>
    <source>
        <strain evidence="11 12">RP1T</strain>
    </source>
</reference>
<evidence type="ECO:0000313" key="12">
    <source>
        <dbReference type="Proteomes" id="UP000237682"/>
    </source>
</evidence>
<keyword evidence="7 9" id="KW-1133">Transmembrane helix</keyword>
<dbReference type="Proteomes" id="UP000237682">
    <property type="component" value="Unassembled WGS sequence"/>
</dbReference>
<evidence type="ECO:0000256" key="9">
    <source>
        <dbReference type="RuleBase" id="RU363032"/>
    </source>
</evidence>
<dbReference type="Gene3D" id="1.10.3720.10">
    <property type="entry name" value="MetI-like"/>
    <property type="match status" value="1"/>
</dbReference>
<dbReference type="PROSITE" id="PS50928">
    <property type="entry name" value="ABC_TM1"/>
    <property type="match status" value="1"/>
</dbReference>
<keyword evidence="4" id="KW-1003">Cell membrane</keyword>
<dbReference type="OrthoDB" id="4404959at2"/>
<organism evidence="11 12">
    <name type="scientific">Labrys okinawensis</name>
    <dbReference type="NCBI Taxonomy" id="346911"/>
    <lineage>
        <taxon>Bacteria</taxon>
        <taxon>Pseudomonadati</taxon>
        <taxon>Pseudomonadota</taxon>
        <taxon>Alphaproteobacteria</taxon>
        <taxon>Hyphomicrobiales</taxon>
        <taxon>Xanthobacteraceae</taxon>
        <taxon>Labrys</taxon>
    </lineage>
</organism>
<keyword evidence="6" id="KW-0029">Amino-acid transport</keyword>
<dbReference type="NCBIfam" id="TIGR01726">
    <property type="entry name" value="HEQRo_perm_3TM"/>
    <property type="match status" value="1"/>
</dbReference>
<dbReference type="RefSeq" id="WP_105862688.1">
    <property type="nucleotide sequence ID" value="NZ_PUEJ01000005.1"/>
</dbReference>
<evidence type="ECO:0000259" key="10">
    <source>
        <dbReference type="PROSITE" id="PS50928"/>
    </source>
</evidence>
<dbReference type="CDD" id="cd06261">
    <property type="entry name" value="TM_PBP2"/>
    <property type="match status" value="1"/>
</dbReference>
<proteinExistence type="inferred from homology"/>
<dbReference type="InterPro" id="IPR010065">
    <property type="entry name" value="AA_ABC_transptr_permease_3TM"/>
</dbReference>
<evidence type="ECO:0000256" key="3">
    <source>
        <dbReference type="ARBA" id="ARBA00022448"/>
    </source>
</evidence>